<gene>
    <name evidence="2" type="ORF">PsYK624_144200</name>
</gene>
<feature type="compositionally biased region" description="Low complexity" evidence="1">
    <location>
        <begin position="18"/>
        <end position="29"/>
    </location>
</feature>
<accession>A0A9P3GML5</accession>
<dbReference type="Proteomes" id="UP000703269">
    <property type="component" value="Unassembled WGS sequence"/>
</dbReference>
<reference evidence="2 3" key="1">
    <citation type="submission" date="2021-08" db="EMBL/GenBank/DDBJ databases">
        <title>Draft Genome Sequence of Phanerochaete sordida strain YK-624.</title>
        <authorList>
            <person name="Mori T."/>
            <person name="Dohra H."/>
            <person name="Suzuki T."/>
            <person name="Kawagishi H."/>
            <person name="Hirai H."/>
        </authorList>
    </citation>
    <scope>NUCLEOTIDE SEQUENCE [LARGE SCALE GENOMIC DNA]</scope>
    <source>
        <strain evidence="2 3">YK-624</strain>
    </source>
</reference>
<proteinExistence type="predicted"/>
<evidence type="ECO:0000256" key="1">
    <source>
        <dbReference type="SAM" id="MobiDB-lite"/>
    </source>
</evidence>
<feature type="region of interest" description="Disordered" evidence="1">
    <location>
        <begin position="1"/>
        <end position="77"/>
    </location>
</feature>
<dbReference type="OrthoDB" id="2959034at2759"/>
<keyword evidence="3" id="KW-1185">Reference proteome</keyword>
<sequence>MIIDKQPLPDDPTPEDAPPAYDYPSSSSFVPPPPEKDAGPSTTSPTLSPSPSSSSRLSPPLVSKKPSSKGKGRWFPSFGQSKAAKEVEKTVMNLVRDVVKVPDAAAISVLRNCEEACNSHSLSFAALLQEQTIEGHSAIYWAIIKRPRDLPGAAGLELVQTMLAMAAPLSAATISEIRLACLQASDEALFQRLRHTPAFSPLSGKDEILLGANIPPDDISVSEVAGNQGEFVAVFRIPQFQRRMRVTKQVTLEFIARGRMWCLAFLESDGISCSAGEKGAWVVSLSLMEHSPPTWIDSHLLIDDTRGAPSTPSSSKASAKSFMGMPASKAPPQIELRLKTSSQLAPPSANRHHDFVRDISLPLRKSPMGDSLQFDGCTFIAPDGTLTAKLEARLAKPDNECIIC</sequence>
<name>A0A9P3GML5_9APHY</name>
<evidence type="ECO:0000313" key="2">
    <source>
        <dbReference type="EMBL" id="GJE98197.1"/>
    </source>
</evidence>
<organism evidence="2 3">
    <name type="scientific">Phanerochaete sordida</name>
    <dbReference type="NCBI Taxonomy" id="48140"/>
    <lineage>
        <taxon>Eukaryota</taxon>
        <taxon>Fungi</taxon>
        <taxon>Dikarya</taxon>
        <taxon>Basidiomycota</taxon>
        <taxon>Agaricomycotina</taxon>
        <taxon>Agaricomycetes</taxon>
        <taxon>Polyporales</taxon>
        <taxon>Phanerochaetaceae</taxon>
        <taxon>Phanerochaete</taxon>
    </lineage>
</organism>
<comment type="caution">
    <text evidence="2">The sequence shown here is derived from an EMBL/GenBank/DDBJ whole genome shotgun (WGS) entry which is preliminary data.</text>
</comment>
<dbReference type="AlphaFoldDB" id="A0A9P3GML5"/>
<dbReference type="EMBL" id="BPQB01000083">
    <property type="protein sequence ID" value="GJE98197.1"/>
    <property type="molecule type" value="Genomic_DNA"/>
</dbReference>
<protein>
    <submittedName>
        <fullName evidence="2">Uncharacterized protein</fullName>
    </submittedName>
</protein>
<feature type="compositionally biased region" description="Low complexity" evidence="1">
    <location>
        <begin position="40"/>
        <end position="65"/>
    </location>
</feature>
<evidence type="ECO:0000313" key="3">
    <source>
        <dbReference type="Proteomes" id="UP000703269"/>
    </source>
</evidence>